<feature type="transmembrane region" description="Helical" evidence="6">
    <location>
        <begin position="45"/>
        <end position="63"/>
    </location>
</feature>
<dbReference type="Proteomes" id="UP000006250">
    <property type="component" value="Unassembled WGS sequence"/>
</dbReference>
<feature type="transmembrane region" description="Helical" evidence="6">
    <location>
        <begin position="442"/>
        <end position="460"/>
    </location>
</feature>
<protein>
    <submittedName>
        <fullName evidence="7">Polysaccharide biosynthesis protein</fullName>
    </submittedName>
</protein>
<comment type="subcellular location">
    <subcellularLocation>
        <location evidence="1">Cell membrane</location>
        <topology evidence="1">Multi-pass membrane protein</topology>
    </subcellularLocation>
</comment>
<keyword evidence="4 6" id="KW-1133">Transmembrane helix</keyword>
<reference evidence="7 8" key="1">
    <citation type="submission" date="2010-08" db="EMBL/GenBank/DDBJ databases">
        <title>The draft genome of Desulfovibrio fructosovorans JJ.</title>
        <authorList>
            <consortium name="US DOE Joint Genome Institute (JGI-PGF)"/>
            <person name="Lucas S."/>
            <person name="Copeland A."/>
            <person name="Lapidus A."/>
            <person name="Cheng J.-F."/>
            <person name="Bruce D."/>
            <person name="Goodwin L."/>
            <person name="Pitluck S."/>
            <person name="Land M.L."/>
            <person name="Hauser L."/>
            <person name="Chang Y.-J."/>
            <person name="Jeffries C."/>
            <person name="Wall J.D."/>
            <person name="Stahl D.A."/>
            <person name="Arkin A.P."/>
            <person name="Dehal P."/>
            <person name="Stolyar S.M."/>
            <person name="Hazen T.C."/>
            <person name="Woyke T.J."/>
        </authorList>
    </citation>
    <scope>NUCLEOTIDE SEQUENCE [LARGE SCALE GENOMIC DNA]</scope>
    <source>
        <strain evidence="7 8">JJ</strain>
    </source>
</reference>
<dbReference type="Pfam" id="PF01943">
    <property type="entry name" value="Polysacc_synt"/>
    <property type="match status" value="1"/>
</dbReference>
<organism evidence="7 8">
    <name type="scientific">Solidesulfovibrio fructosivorans JJ]</name>
    <dbReference type="NCBI Taxonomy" id="596151"/>
    <lineage>
        <taxon>Bacteria</taxon>
        <taxon>Pseudomonadati</taxon>
        <taxon>Thermodesulfobacteriota</taxon>
        <taxon>Desulfovibrionia</taxon>
        <taxon>Desulfovibrionales</taxon>
        <taxon>Desulfovibrionaceae</taxon>
        <taxon>Solidesulfovibrio</taxon>
    </lineage>
</organism>
<feature type="transmembrane region" description="Helical" evidence="6">
    <location>
        <begin position="418"/>
        <end position="436"/>
    </location>
</feature>
<keyword evidence="8" id="KW-1185">Reference proteome</keyword>
<dbReference type="eggNOG" id="COG2244">
    <property type="taxonomic scope" value="Bacteria"/>
</dbReference>
<dbReference type="GO" id="GO:0005886">
    <property type="term" value="C:plasma membrane"/>
    <property type="evidence" value="ECO:0007669"/>
    <property type="project" value="UniProtKB-SubCell"/>
</dbReference>
<keyword evidence="3 6" id="KW-0812">Transmembrane</keyword>
<evidence type="ECO:0000256" key="1">
    <source>
        <dbReference type="ARBA" id="ARBA00004651"/>
    </source>
</evidence>
<evidence type="ECO:0000256" key="3">
    <source>
        <dbReference type="ARBA" id="ARBA00022692"/>
    </source>
</evidence>
<evidence type="ECO:0000313" key="8">
    <source>
        <dbReference type="Proteomes" id="UP000006250"/>
    </source>
</evidence>
<feature type="transmembrane region" description="Helical" evidence="6">
    <location>
        <begin position="12"/>
        <end position="33"/>
    </location>
</feature>
<dbReference type="PANTHER" id="PTHR30250">
    <property type="entry name" value="PST FAMILY PREDICTED COLANIC ACID TRANSPORTER"/>
    <property type="match status" value="1"/>
</dbReference>
<dbReference type="PANTHER" id="PTHR30250:SF11">
    <property type="entry name" value="O-ANTIGEN TRANSPORTER-RELATED"/>
    <property type="match status" value="1"/>
</dbReference>
<evidence type="ECO:0000256" key="5">
    <source>
        <dbReference type="ARBA" id="ARBA00023136"/>
    </source>
</evidence>
<sequence>MTPPPRSLARNFLSLAVSRLVQIASGFFVLLAVARVLSLDDFGRYASIMALAGAVVAVTYFGIQQIMIRDMAMDRGCAPAAVGQALTLRLGLLVVAGMVLAAIGYFSGYKGPAAIGLALAFGVEACRSLSLLGCAVFQAYERMGYEPPLSIVSGLASLTLVGLALWLGLGYTGVLAGLFAAAALHMLLVWYVSGRYLCRPSFSFDRAALWRMLGASSVVGLGVFFHQNLFRANTLALTWLADLAAVADFQAPHEFILKLEILPQALMLAVFPALARLAPVDPLAARRLFRLIFRHTLHAMVLPSILLAFYAEPACILIFGPKYVGSVIILRILSLAMAPLALDMLVNNVLVAIGRQRYALYYAAAALALNVAGNIYAVPRYGALGSAVVALGSYLWLLAFSTRFAARHGFRSHATGPLLRVLCAGGACLGACALLRNMPFVGAPVGALVYVAVLAGLKAFGRRDLLELRSVMRPRPQGAETPGENV</sequence>
<evidence type="ECO:0000313" key="7">
    <source>
        <dbReference type="EMBL" id="EFL52503.1"/>
    </source>
</evidence>
<feature type="transmembrane region" description="Helical" evidence="6">
    <location>
        <begin position="84"/>
        <end position="107"/>
    </location>
</feature>
<feature type="transmembrane region" description="Helical" evidence="6">
    <location>
        <begin position="358"/>
        <end position="377"/>
    </location>
</feature>
<dbReference type="InterPro" id="IPR050833">
    <property type="entry name" value="Poly_Biosynth_Transport"/>
</dbReference>
<feature type="transmembrane region" description="Helical" evidence="6">
    <location>
        <begin position="175"/>
        <end position="197"/>
    </location>
</feature>
<keyword evidence="2" id="KW-1003">Cell membrane</keyword>
<dbReference type="AlphaFoldDB" id="E1JSM0"/>
<dbReference type="InterPro" id="IPR002797">
    <property type="entry name" value="Polysacc_synth"/>
</dbReference>
<dbReference type="OrthoDB" id="5445525at2"/>
<feature type="transmembrane region" description="Helical" evidence="6">
    <location>
        <begin position="149"/>
        <end position="169"/>
    </location>
</feature>
<dbReference type="RefSeq" id="WP_005990976.1">
    <property type="nucleotide sequence ID" value="NZ_AECZ01000003.1"/>
</dbReference>
<feature type="transmembrane region" description="Helical" evidence="6">
    <location>
        <begin position="209"/>
        <end position="230"/>
    </location>
</feature>
<dbReference type="EMBL" id="AECZ01000003">
    <property type="protein sequence ID" value="EFL52503.1"/>
    <property type="molecule type" value="Genomic_DNA"/>
</dbReference>
<accession>E1JSM0</accession>
<name>E1JSM0_SOLFR</name>
<keyword evidence="5 6" id="KW-0472">Membrane</keyword>
<feature type="transmembrane region" description="Helical" evidence="6">
    <location>
        <begin position="383"/>
        <end position="406"/>
    </location>
</feature>
<evidence type="ECO:0000256" key="6">
    <source>
        <dbReference type="SAM" id="Phobius"/>
    </source>
</evidence>
<gene>
    <name evidence="7" type="ORF">DesfrDRAFT_0609</name>
</gene>
<comment type="caution">
    <text evidence="7">The sequence shown here is derived from an EMBL/GenBank/DDBJ whole genome shotgun (WGS) entry which is preliminary data.</text>
</comment>
<feature type="transmembrane region" description="Helical" evidence="6">
    <location>
        <begin position="323"/>
        <end position="346"/>
    </location>
</feature>
<feature type="transmembrane region" description="Helical" evidence="6">
    <location>
        <begin position="113"/>
        <end position="137"/>
    </location>
</feature>
<dbReference type="CDD" id="cd13128">
    <property type="entry name" value="MATE_Wzx_like"/>
    <property type="match status" value="1"/>
</dbReference>
<evidence type="ECO:0000256" key="4">
    <source>
        <dbReference type="ARBA" id="ARBA00022989"/>
    </source>
</evidence>
<feature type="transmembrane region" description="Helical" evidence="6">
    <location>
        <begin position="291"/>
        <end position="311"/>
    </location>
</feature>
<proteinExistence type="predicted"/>
<evidence type="ECO:0000256" key="2">
    <source>
        <dbReference type="ARBA" id="ARBA00022475"/>
    </source>
</evidence>
<dbReference type="STRING" id="596151.DesfrDRAFT_0609"/>